<feature type="compositionally biased region" description="Pro residues" evidence="1">
    <location>
        <begin position="506"/>
        <end position="515"/>
    </location>
</feature>
<feature type="compositionally biased region" description="Basic and acidic residues" evidence="1">
    <location>
        <begin position="431"/>
        <end position="446"/>
    </location>
</feature>
<feature type="compositionally biased region" description="Polar residues" evidence="1">
    <location>
        <begin position="180"/>
        <end position="194"/>
    </location>
</feature>
<organism evidence="3 4">
    <name type="scientific">Akanthomyces muscarius</name>
    <name type="common">Entomopathogenic fungus</name>
    <name type="synonym">Lecanicillium muscarium</name>
    <dbReference type="NCBI Taxonomy" id="2231603"/>
    <lineage>
        <taxon>Eukaryota</taxon>
        <taxon>Fungi</taxon>
        <taxon>Dikarya</taxon>
        <taxon>Ascomycota</taxon>
        <taxon>Pezizomycotina</taxon>
        <taxon>Sordariomycetes</taxon>
        <taxon>Hypocreomycetidae</taxon>
        <taxon>Hypocreales</taxon>
        <taxon>Cordycipitaceae</taxon>
        <taxon>Akanthomyces</taxon>
    </lineage>
</organism>
<dbReference type="GO" id="GO:0035861">
    <property type="term" value="C:site of double-strand break"/>
    <property type="evidence" value="ECO:0007669"/>
    <property type="project" value="TreeGrafter"/>
</dbReference>
<feature type="region of interest" description="Disordered" evidence="1">
    <location>
        <begin position="886"/>
        <end position="922"/>
    </location>
</feature>
<evidence type="ECO:0000313" key="4">
    <source>
        <dbReference type="Proteomes" id="UP001144673"/>
    </source>
</evidence>
<dbReference type="Proteomes" id="UP001144673">
    <property type="component" value="Chromosome 3"/>
</dbReference>
<feature type="region of interest" description="Disordered" evidence="1">
    <location>
        <begin position="119"/>
        <end position="215"/>
    </location>
</feature>
<feature type="compositionally biased region" description="Acidic residues" evidence="1">
    <location>
        <begin position="654"/>
        <end position="664"/>
    </location>
</feature>
<feature type="compositionally biased region" description="Polar residues" evidence="1">
    <location>
        <begin position="887"/>
        <end position="900"/>
    </location>
</feature>
<name>A0A9W8UGF4_AKAMU</name>
<feature type="compositionally biased region" description="Basic residues" evidence="1">
    <location>
        <begin position="564"/>
        <end position="573"/>
    </location>
</feature>
<dbReference type="PANTHER" id="PTHR28535">
    <property type="entry name" value="ZINC FINGER GRF-TYPE CONTAINING 1"/>
    <property type="match status" value="1"/>
</dbReference>
<protein>
    <recommendedName>
        <fullName evidence="2">5'-3' DNA helicase ZGRF1-like N-terminal domain-containing protein</fullName>
    </recommendedName>
</protein>
<keyword evidence="4" id="KW-1185">Reference proteome</keyword>
<reference evidence="3" key="1">
    <citation type="journal article" date="2023" name="Access Microbiol">
        <title>De-novo genome assembly for Akanthomyces muscarius, a biocontrol agent of insect agricultural pests.</title>
        <authorList>
            <person name="Erdos Z."/>
            <person name="Studholme D.J."/>
            <person name="Raymond B."/>
            <person name="Sharma M."/>
        </authorList>
    </citation>
    <scope>NUCLEOTIDE SEQUENCE</scope>
    <source>
        <strain evidence="3">Ve6</strain>
    </source>
</reference>
<feature type="compositionally biased region" description="Polar residues" evidence="1">
    <location>
        <begin position="9"/>
        <end position="21"/>
    </location>
</feature>
<gene>
    <name evidence="3" type="ORF">LMH87_001741</name>
</gene>
<dbReference type="RefSeq" id="XP_056050142.1">
    <property type="nucleotide sequence ID" value="XM_056193066.1"/>
</dbReference>
<dbReference type="EMBL" id="JAJHUN010000010">
    <property type="protein sequence ID" value="KAJ4147201.1"/>
    <property type="molecule type" value="Genomic_DNA"/>
</dbReference>
<dbReference type="PANTHER" id="PTHR28535:SF1">
    <property type="entry name" value="PROTEIN ZGRF1"/>
    <property type="match status" value="1"/>
</dbReference>
<feature type="region of interest" description="Disordered" evidence="1">
    <location>
        <begin position="245"/>
        <end position="701"/>
    </location>
</feature>
<feature type="domain" description="5'-3' DNA helicase ZGRF1-like N-terminal" evidence="2">
    <location>
        <begin position="25"/>
        <end position="106"/>
    </location>
</feature>
<proteinExistence type="predicted"/>
<feature type="compositionally biased region" description="Polar residues" evidence="1">
    <location>
        <begin position="789"/>
        <end position="808"/>
    </location>
</feature>
<dbReference type="InterPro" id="IPR018838">
    <property type="entry name" value="ZGRF1-like_N"/>
</dbReference>
<dbReference type="InterPro" id="IPR052800">
    <property type="entry name" value="DNA_Repair_Helicase_ZGRF1"/>
</dbReference>
<sequence>MSYAVGKPQASSPTSNDGPPSTATVYDFICLFTHDLRRKQKRWQDGKLKYHSFNKKVMVYDDRGHFVGDSHWDQEGDLAPGDELSLDRGMALVQVEDCTGEKQQDLTELLDKRAREVEKRRQIAAAKTRPAQRGSLAGGAQPPPQHRPHLSLNSLVQSPGPVGRAAIPAHSPFEARQQRLHQNQPPNADAQPTVSAPPAKKRRTSTSPPSKAGFARNLFGTTLNLSSCPGPELLAARARALRQRMLSQAEATSTPQEDEGVEEHIPMQSSPLFVQDDADATPSRPAKEQRSTLQPVTRHPIASARSVMREAEEVGNRNTEATSDKEDNLGQENAPKKHTKETGKQAHRTAAVDLTTQDAHPEAEPVIPEEPPKRKRKDKEPSQSLKQQQTEDRPDESRKQKPTVTRRSPSPNLMGIDEPDDVEAAPRHRKAPNESQRKKKEREKVAQESPAPVRREPKAKEPRTTLRMRSRQKRGLLMMREPSPPLPELSTSIQEEIDDRVAKTPSPEPSVPPPRQVRSASPEEVTILSSAPPVEGVPEPPPVDRIPSPALPDSSSEDDLPQPSKRRTRKRRTYSPPPEPDVSEEEPKKKTCRKTTKRTACEDENPDAEQDPQPRKRRTAKRTAYDEERGLEPDLVKEESNRKTRRRTTKRTDSEDEDSQAEEDPQPRKRRAAKRSAYNEEVGSELEEGEGEEVEVSAKQGPRIAKLPRKGIRSREILGYIAQGIETMIPVAPSPTVASPIEEKPAFSSHPVPEVAAAAPLEEVVTTTISPLEPLRPQAVAVVSKAAEATTSIQEVSTEPGSRRNATTEAPPPAVRSNSSSNAIAPTTAEANETKLEALSAPEISLARVPRGTTAQASENAAPSEIEKKPDIVLQAPVPVPIEVLPTSESMSSGSETNQAGRPRIANPASRGKKAARREDAAGLAPQVMVPLEPVQPVVARMISTRPGGGAGCEYAWVYVGERWDVESTCA</sequence>
<dbReference type="Pfam" id="PF10382">
    <property type="entry name" value="ZGRF1-like_N"/>
    <property type="match status" value="1"/>
</dbReference>
<dbReference type="GeneID" id="80888900"/>
<evidence type="ECO:0000256" key="1">
    <source>
        <dbReference type="SAM" id="MobiDB-lite"/>
    </source>
</evidence>
<feature type="region of interest" description="Disordered" evidence="1">
    <location>
        <begin position="788"/>
        <end position="824"/>
    </location>
</feature>
<feature type="region of interest" description="Disordered" evidence="1">
    <location>
        <begin position="847"/>
        <end position="869"/>
    </location>
</feature>
<dbReference type="AlphaFoldDB" id="A0A9W8UGF4"/>
<evidence type="ECO:0000259" key="2">
    <source>
        <dbReference type="Pfam" id="PF10382"/>
    </source>
</evidence>
<dbReference type="KEGG" id="amus:LMH87_001741"/>
<dbReference type="GO" id="GO:0005634">
    <property type="term" value="C:nucleus"/>
    <property type="evidence" value="ECO:0007669"/>
    <property type="project" value="TreeGrafter"/>
</dbReference>
<feature type="compositionally biased region" description="Basic and acidic residues" evidence="1">
    <location>
        <begin position="389"/>
        <end position="399"/>
    </location>
</feature>
<feature type="compositionally biased region" description="Basic and acidic residues" evidence="1">
    <location>
        <begin position="453"/>
        <end position="464"/>
    </location>
</feature>
<feature type="compositionally biased region" description="Polar residues" evidence="1">
    <location>
        <begin position="402"/>
        <end position="411"/>
    </location>
</feature>
<comment type="caution">
    <text evidence="3">The sequence shown here is derived from an EMBL/GenBank/DDBJ whole genome shotgun (WGS) entry which is preliminary data.</text>
</comment>
<feature type="compositionally biased region" description="Acidic residues" evidence="1">
    <location>
        <begin position="682"/>
        <end position="695"/>
    </location>
</feature>
<evidence type="ECO:0000313" key="3">
    <source>
        <dbReference type="EMBL" id="KAJ4147201.1"/>
    </source>
</evidence>
<accession>A0A9W8UGF4</accession>
<feature type="compositionally biased region" description="Basic and acidic residues" evidence="1">
    <location>
        <begin position="623"/>
        <end position="642"/>
    </location>
</feature>
<feature type="region of interest" description="Disordered" evidence="1">
    <location>
        <begin position="1"/>
        <end position="21"/>
    </location>
</feature>
<dbReference type="GO" id="GO:0006302">
    <property type="term" value="P:double-strand break repair"/>
    <property type="evidence" value="ECO:0007669"/>
    <property type="project" value="TreeGrafter"/>
</dbReference>